<accession>R7YQ61</accession>
<organism evidence="4 5">
    <name type="scientific">Coniosporium apollinis (strain CBS 100218)</name>
    <name type="common">Rock-inhabiting black yeast</name>
    <dbReference type="NCBI Taxonomy" id="1168221"/>
    <lineage>
        <taxon>Eukaryota</taxon>
        <taxon>Fungi</taxon>
        <taxon>Dikarya</taxon>
        <taxon>Ascomycota</taxon>
        <taxon>Pezizomycotina</taxon>
        <taxon>Dothideomycetes</taxon>
        <taxon>Dothideomycetes incertae sedis</taxon>
        <taxon>Coniosporium</taxon>
    </lineage>
</organism>
<dbReference type="GO" id="GO:0035091">
    <property type="term" value="F:phosphatidylinositol binding"/>
    <property type="evidence" value="ECO:0007669"/>
    <property type="project" value="InterPro"/>
</dbReference>
<dbReference type="InterPro" id="IPR013937">
    <property type="entry name" value="Sorting_nexin_C"/>
</dbReference>
<feature type="domain" description="PXA" evidence="3">
    <location>
        <begin position="163"/>
        <end position="343"/>
    </location>
</feature>
<feature type="compositionally biased region" description="Polar residues" evidence="2">
    <location>
        <begin position="372"/>
        <end position="381"/>
    </location>
</feature>
<dbReference type="STRING" id="1168221.R7YQ61"/>
<evidence type="ECO:0000313" key="5">
    <source>
        <dbReference type="Proteomes" id="UP000016924"/>
    </source>
</evidence>
<protein>
    <recommendedName>
        <fullName evidence="3">PXA domain-containing protein</fullName>
    </recommendedName>
</protein>
<dbReference type="Pfam" id="PF00787">
    <property type="entry name" value="PX"/>
    <property type="match status" value="1"/>
</dbReference>
<feature type="compositionally biased region" description="Polar residues" evidence="2">
    <location>
        <begin position="641"/>
        <end position="650"/>
    </location>
</feature>
<feature type="region of interest" description="Disordered" evidence="2">
    <location>
        <begin position="98"/>
        <end position="118"/>
    </location>
</feature>
<evidence type="ECO:0000259" key="3">
    <source>
        <dbReference type="PROSITE" id="PS51207"/>
    </source>
</evidence>
<feature type="region of interest" description="Disordered" evidence="2">
    <location>
        <begin position="423"/>
        <end position="463"/>
    </location>
</feature>
<feature type="compositionally biased region" description="Polar residues" evidence="2">
    <location>
        <begin position="711"/>
        <end position="724"/>
    </location>
</feature>
<comment type="similarity">
    <text evidence="1">Belongs to the sorting nexin family.</text>
</comment>
<feature type="compositionally biased region" description="Basic and acidic residues" evidence="2">
    <location>
        <begin position="109"/>
        <end position="118"/>
    </location>
</feature>
<dbReference type="PANTHER" id="PTHR22775">
    <property type="entry name" value="SORTING NEXIN"/>
    <property type="match status" value="1"/>
</dbReference>
<dbReference type="OMA" id="INGWIIH"/>
<feature type="region of interest" description="Disordered" evidence="2">
    <location>
        <begin position="360"/>
        <end position="407"/>
    </location>
</feature>
<dbReference type="SMART" id="SM00313">
    <property type="entry name" value="PXA"/>
    <property type="match status" value="1"/>
</dbReference>
<feature type="region of interest" description="Disordered" evidence="2">
    <location>
        <begin position="638"/>
        <end position="660"/>
    </location>
</feature>
<dbReference type="PANTHER" id="PTHR22775:SF47">
    <property type="entry name" value="MEIOTICALLY UP-REGULATED GENE 122 PROTEIN"/>
    <property type="match status" value="1"/>
</dbReference>
<name>R7YQ61_CONA1</name>
<dbReference type="eggNOG" id="ENOG502RM76">
    <property type="taxonomic scope" value="Eukaryota"/>
</dbReference>
<reference evidence="5" key="1">
    <citation type="submission" date="2012-06" db="EMBL/GenBank/DDBJ databases">
        <title>The genome sequence of Coniosporium apollinis CBS 100218.</title>
        <authorList>
            <consortium name="The Broad Institute Genome Sequencing Platform"/>
            <person name="Cuomo C."/>
            <person name="Gorbushina A."/>
            <person name="Noack S."/>
            <person name="Walker B."/>
            <person name="Young S.K."/>
            <person name="Zeng Q."/>
            <person name="Gargeya S."/>
            <person name="Fitzgerald M."/>
            <person name="Haas B."/>
            <person name="Abouelleil A."/>
            <person name="Alvarado L."/>
            <person name="Arachchi H.M."/>
            <person name="Berlin A.M."/>
            <person name="Chapman S.B."/>
            <person name="Goldberg J."/>
            <person name="Griggs A."/>
            <person name="Gujja S."/>
            <person name="Hansen M."/>
            <person name="Howarth C."/>
            <person name="Imamovic A."/>
            <person name="Larimer J."/>
            <person name="McCowan C."/>
            <person name="Montmayeur A."/>
            <person name="Murphy C."/>
            <person name="Neiman D."/>
            <person name="Pearson M."/>
            <person name="Priest M."/>
            <person name="Roberts A."/>
            <person name="Saif S."/>
            <person name="Shea T."/>
            <person name="Sisk P."/>
            <person name="Sykes S."/>
            <person name="Wortman J."/>
            <person name="Nusbaum C."/>
            <person name="Birren B."/>
        </authorList>
    </citation>
    <scope>NUCLEOTIDE SEQUENCE [LARGE SCALE GENOMIC DNA]</scope>
    <source>
        <strain evidence="5">CBS 100218</strain>
    </source>
</reference>
<feature type="region of interest" description="Disordered" evidence="2">
    <location>
        <begin position="1"/>
        <end position="41"/>
    </location>
</feature>
<evidence type="ECO:0000256" key="1">
    <source>
        <dbReference type="ARBA" id="ARBA00010883"/>
    </source>
</evidence>
<dbReference type="HOGENOM" id="CLU_007315_0_0_1"/>
<dbReference type="GeneID" id="19900340"/>
<feature type="compositionally biased region" description="Low complexity" evidence="2">
    <location>
        <begin position="779"/>
        <end position="790"/>
    </location>
</feature>
<proteinExistence type="inferred from homology"/>
<dbReference type="PROSITE" id="PS51207">
    <property type="entry name" value="PXA"/>
    <property type="match status" value="1"/>
</dbReference>
<dbReference type="InterPro" id="IPR003114">
    <property type="entry name" value="Phox_assoc"/>
</dbReference>
<keyword evidence="5" id="KW-1185">Reference proteome</keyword>
<dbReference type="OrthoDB" id="41200at2759"/>
<dbReference type="InterPro" id="IPR001683">
    <property type="entry name" value="PX_dom"/>
</dbReference>
<feature type="compositionally biased region" description="Basic and acidic residues" evidence="2">
    <location>
        <begin position="10"/>
        <end position="35"/>
    </location>
</feature>
<feature type="compositionally biased region" description="Pro residues" evidence="2">
    <location>
        <begin position="856"/>
        <end position="868"/>
    </location>
</feature>
<dbReference type="InterPro" id="IPR036871">
    <property type="entry name" value="PX_dom_sf"/>
</dbReference>
<dbReference type="RefSeq" id="XP_007779118.1">
    <property type="nucleotide sequence ID" value="XM_007780928.1"/>
</dbReference>
<gene>
    <name evidence="4" type="ORF">W97_03029</name>
</gene>
<dbReference type="SUPFAM" id="SSF64268">
    <property type="entry name" value="PX domain"/>
    <property type="match status" value="1"/>
</dbReference>
<dbReference type="AlphaFoldDB" id="R7YQ61"/>
<feature type="region of interest" description="Disordered" evidence="2">
    <location>
        <begin position="709"/>
        <end position="746"/>
    </location>
</feature>
<dbReference type="Pfam" id="PF02194">
    <property type="entry name" value="PXA"/>
    <property type="match status" value="1"/>
</dbReference>
<evidence type="ECO:0000313" key="4">
    <source>
        <dbReference type="EMBL" id="EON63801.1"/>
    </source>
</evidence>
<dbReference type="Proteomes" id="UP000016924">
    <property type="component" value="Unassembled WGS sequence"/>
</dbReference>
<dbReference type="Gene3D" id="3.30.1520.10">
    <property type="entry name" value="Phox-like domain"/>
    <property type="match status" value="1"/>
</dbReference>
<dbReference type="Pfam" id="PF08628">
    <property type="entry name" value="Nexin_C"/>
    <property type="match status" value="1"/>
</dbReference>
<dbReference type="FunFam" id="3.30.1520.10:FF:000065">
    <property type="entry name" value="PX domain protein (AFU_orthologue AFUA_2G07450)"/>
    <property type="match status" value="1"/>
</dbReference>
<dbReference type="CDD" id="cd06093">
    <property type="entry name" value="PX_domain"/>
    <property type="match status" value="1"/>
</dbReference>
<feature type="compositionally biased region" description="Basic and acidic residues" evidence="2">
    <location>
        <begin position="819"/>
        <end position="831"/>
    </location>
</feature>
<sequence>MDDQQPELDAETKLKSQEQIEDKGDAEPRPIDEGSRSLPATAQPLTGRALDFLSTASNETLSACLLGLGVVTYVILGRVGLILIGVVGGVVLHASWEASSQGGANEPSRAVEERRKKETGLDVAHRVLAWRSRGSDAEAEDRHDSDLNVKLFSGEQLDYTGFKPETADALNEVTDAVIRDYVKWWYSPILPSELTFPTACRQSLTAFILSISAHLSRKRPADTFLDFVTHSSSIVIVFLSELATALAASPSAPAENAIATYLELKPESNLSNILDTKHQERKLDMVAEDILQSFLDPKTYNCEPARVFLREVLAKMILDMTIQSCSKPEWINGWIVYLLEEAEPELLSVIDASVGKSANEALQDGGKRSVELQEQTANMPSPQERDSNIAHRRRVSRAQDAMDEAMREAQRLTQLMAEEDARRLREQQVAATGSSDDVSESTTQGVFTPTSSQSDANGDGDAVMSENASMELSRDHSRAAEVKRLSPLAAKSTFTSFDQLVPVQAPTALGGTPNKPSRDPLTLFNANISIFDDSVPNDRTAIRSKPMTEYLIQIEPTSSHHSGWMIARKFADFETLHEVLRRISVVSGVSFVEAHPSLPNWRGRTKPSLRGELERYLNDAVHFRPLAESEGMRRFLEKETGLSQSPSTSKGGFPGIGWPSPSAFENMGKGMIDVLAKAPKEVAGGGKAFFGGVTGVLGGVGSIVPKKGTASARQLSQTPASSPSRHVRDESTTSSFPAGRKSTDSLWSQQILDTQPAPITQMEYRLSHNPDFEAGTKPRLTSSSRSSLYSGDQIMNLPPLPTDISDDYDAVNQRPPPQPRERQSLEHERSPGDPLKSAQNIAATGPTEPLSTRAPPESPTKQPKPQPPLTEQETQVTIELLFAVINELYTLSSAWTLRKTLLSAAKTFLLRPGNPQLESIRVLLNSTVLEANTSDAGIAAHLRKLRENALPTEEELKGWPKPLDEEEKERLRGKARKLLVERGMPQALTSVMGATASGEALGKVFDCLQIERVARGLVFGLVLQGVRAVAQ</sequence>
<feature type="region of interest" description="Disordered" evidence="2">
    <location>
        <begin position="769"/>
        <end position="872"/>
    </location>
</feature>
<feature type="compositionally biased region" description="Polar residues" evidence="2">
    <location>
        <begin position="429"/>
        <end position="456"/>
    </location>
</feature>
<dbReference type="EMBL" id="JH767565">
    <property type="protein sequence ID" value="EON63801.1"/>
    <property type="molecule type" value="Genomic_DNA"/>
</dbReference>
<evidence type="ECO:0000256" key="2">
    <source>
        <dbReference type="SAM" id="MobiDB-lite"/>
    </source>
</evidence>